<feature type="domain" description="Molybdopterin-guanine dinucleotide biosynthesis protein B (MobB)" evidence="1">
    <location>
        <begin position="34"/>
        <end position="167"/>
    </location>
</feature>
<protein>
    <submittedName>
        <fullName evidence="2">Molybdopterin-guanine dinucleotide biosynthesis protein B</fullName>
    </submittedName>
</protein>
<sequence length="196" mass="21796">MTSITHSTTNQATNPTGKSLINNDFISTFPLPLLGFCAFSGTGKTTLIEQLIPLLNAKGVRIALIKHSHHDIEMDKPGKDSYRLRKAGASQVVLAGPKRSICFHEHQDAHDSLLSEQLALLNTEQLDLVLVEGYRDQAFPKIELNRAACEQPFLYLNDQHIIALVTDQNVQSSNLPRFDFEQLGQLVTFIISNVCK</sequence>
<name>A0ABU9GT49_9GAMM</name>
<dbReference type="NCBIfam" id="TIGR00176">
    <property type="entry name" value="mobB"/>
    <property type="match status" value="1"/>
</dbReference>
<organism evidence="2 3">
    <name type="scientific">Psychromonas aquatilis</name>
    <dbReference type="NCBI Taxonomy" id="2005072"/>
    <lineage>
        <taxon>Bacteria</taxon>
        <taxon>Pseudomonadati</taxon>
        <taxon>Pseudomonadota</taxon>
        <taxon>Gammaproteobacteria</taxon>
        <taxon>Alteromonadales</taxon>
        <taxon>Psychromonadaceae</taxon>
        <taxon>Psychromonas</taxon>
    </lineage>
</organism>
<proteinExistence type="predicted"/>
<dbReference type="RefSeq" id="WP_341598564.1">
    <property type="nucleotide sequence ID" value="NZ_JBAKAZ010000055.1"/>
</dbReference>
<dbReference type="PANTHER" id="PTHR40072">
    <property type="entry name" value="MOLYBDOPTERIN-GUANINE DINUCLEOTIDE BIOSYNTHESIS ADAPTER PROTEIN-RELATED"/>
    <property type="match status" value="1"/>
</dbReference>
<dbReference type="Proteomes" id="UP001369082">
    <property type="component" value="Unassembled WGS sequence"/>
</dbReference>
<dbReference type="PANTHER" id="PTHR40072:SF1">
    <property type="entry name" value="MOLYBDOPTERIN-GUANINE DINUCLEOTIDE BIOSYNTHESIS ADAPTER PROTEIN"/>
    <property type="match status" value="1"/>
</dbReference>
<dbReference type="InterPro" id="IPR027417">
    <property type="entry name" value="P-loop_NTPase"/>
</dbReference>
<dbReference type="Gene3D" id="3.40.50.300">
    <property type="entry name" value="P-loop containing nucleotide triphosphate hydrolases"/>
    <property type="match status" value="1"/>
</dbReference>
<dbReference type="CDD" id="cd03116">
    <property type="entry name" value="MobB"/>
    <property type="match status" value="1"/>
</dbReference>
<dbReference type="SUPFAM" id="SSF52540">
    <property type="entry name" value="P-loop containing nucleoside triphosphate hydrolases"/>
    <property type="match status" value="1"/>
</dbReference>
<keyword evidence="3" id="KW-1185">Reference proteome</keyword>
<evidence type="ECO:0000259" key="1">
    <source>
        <dbReference type="Pfam" id="PF03205"/>
    </source>
</evidence>
<dbReference type="EMBL" id="JBAKAZ010000055">
    <property type="protein sequence ID" value="MEL0630436.1"/>
    <property type="molecule type" value="Genomic_DNA"/>
</dbReference>
<dbReference type="Pfam" id="PF03205">
    <property type="entry name" value="MobB"/>
    <property type="match status" value="1"/>
</dbReference>
<dbReference type="InterPro" id="IPR052539">
    <property type="entry name" value="MGD_biosynthesis_adapter"/>
</dbReference>
<accession>A0ABU9GT49</accession>
<dbReference type="InterPro" id="IPR004435">
    <property type="entry name" value="MobB_dom"/>
</dbReference>
<evidence type="ECO:0000313" key="2">
    <source>
        <dbReference type="EMBL" id="MEL0630436.1"/>
    </source>
</evidence>
<comment type="caution">
    <text evidence="2">The sequence shown here is derived from an EMBL/GenBank/DDBJ whole genome shotgun (WGS) entry which is preliminary data.</text>
</comment>
<gene>
    <name evidence="2" type="primary">mobB</name>
    <name evidence="2" type="ORF">V6256_12540</name>
</gene>
<reference evidence="2 3" key="1">
    <citation type="submission" date="2024-02" db="EMBL/GenBank/DDBJ databases">
        <title>Bacteria isolated from the canopy kelp, Nereocystis luetkeana.</title>
        <authorList>
            <person name="Pfister C.A."/>
            <person name="Younker I.T."/>
            <person name="Light S.H."/>
        </authorList>
    </citation>
    <scope>NUCLEOTIDE SEQUENCE [LARGE SCALE GENOMIC DNA]</scope>
    <source>
        <strain evidence="2 3">TI.1.05</strain>
    </source>
</reference>
<evidence type="ECO:0000313" key="3">
    <source>
        <dbReference type="Proteomes" id="UP001369082"/>
    </source>
</evidence>